<dbReference type="RefSeq" id="WP_165389069.1">
    <property type="nucleotide sequence ID" value="NZ_SGXE01000006.1"/>
</dbReference>
<keyword evidence="3" id="KW-1185">Reference proteome</keyword>
<sequence length="130" mass="14607">MKIIAQYCVILFGLFLISVGILMLVNPSKARYYLRKAASTAFINYAEITIRMLPAGALIISAEIAKYPIVFQVLGWFMLATSLVLYTVPRKMHHQYALKSADILKPLWVRVLSPIPILFGVFLGYAVLTL</sequence>
<protein>
    <submittedName>
        <fullName evidence="2">Uncharacterized protein</fullName>
    </submittedName>
</protein>
<evidence type="ECO:0000256" key="1">
    <source>
        <dbReference type="SAM" id="Phobius"/>
    </source>
</evidence>
<accession>A0A4Q7NU65</accession>
<dbReference type="Proteomes" id="UP000292262">
    <property type="component" value="Unassembled WGS sequence"/>
</dbReference>
<feature type="transmembrane region" description="Helical" evidence="1">
    <location>
        <begin position="107"/>
        <end position="128"/>
    </location>
</feature>
<proteinExistence type="predicted"/>
<name>A0A4Q7NU65_9FLAO</name>
<dbReference type="AlphaFoldDB" id="A0A4Q7NU65"/>
<evidence type="ECO:0000313" key="3">
    <source>
        <dbReference type="Proteomes" id="UP000292262"/>
    </source>
</evidence>
<dbReference type="EMBL" id="SGXE01000006">
    <property type="protein sequence ID" value="RZS90635.1"/>
    <property type="molecule type" value="Genomic_DNA"/>
</dbReference>
<comment type="caution">
    <text evidence="2">The sequence shown here is derived from an EMBL/GenBank/DDBJ whole genome shotgun (WGS) entry which is preliminary data.</text>
</comment>
<keyword evidence="1" id="KW-0812">Transmembrane</keyword>
<gene>
    <name evidence="2" type="ORF">EV197_3164</name>
</gene>
<keyword evidence="1" id="KW-1133">Transmembrane helix</keyword>
<keyword evidence="1" id="KW-0472">Membrane</keyword>
<reference evidence="2 3" key="1">
    <citation type="submission" date="2019-02" db="EMBL/GenBank/DDBJ databases">
        <title>Genomic Encyclopedia of Type Strains, Phase IV (KMG-IV): sequencing the most valuable type-strain genomes for metagenomic binning, comparative biology and taxonomic classification.</title>
        <authorList>
            <person name="Goeker M."/>
        </authorList>
    </citation>
    <scope>NUCLEOTIDE SEQUENCE [LARGE SCALE GENOMIC DNA]</scope>
    <source>
        <strain evidence="2 3">DSM 17196</strain>
    </source>
</reference>
<organism evidence="2 3">
    <name type="scientific">Aquimarina brevivitae</name>
    <dbReference type="NCBI Taxonomy" id="323412"/>
    <lineage>
        <taxon>Bacteria</taxon>
        <taxon>Pseudomonadati</taxon>
        <taxon>Bacteroidota</taxon>
        <taxon>Flavobacteriia</taxon>
        <taxon>Flavobacteriales</taxon>
        <taxon>Flavobacteriaceae</taxon>
        <taxon>Aquimarina</taxon>
    </lineage>
</organism>
<feature type="transmembrane region" description="Helical" evidence="1">
    <location>
        <begin position="69"/>
        <end position="86"/>
    </location>
</feature>
<feature type="transmembrane region" description="Helical" evidence="1">
    <location>
        <begin position="7"/>
        <end position="25"/>
    </location>
</feature>
<evidence type="ECO:0000313" key="2">
    <source>
        <dbReference type="EMBL" id="RZS90635.1"/>
    </source>
</evidence>